<name>W4FIC9_APHAT</name>
<dbReference type="OrthoDB" id="71260at2759"/>
<sequence length="598" mass="66382">MISTLLHACSLWAQASMYVRDELLDVHCVLQLAVDLHQRGALSPTLEVLGCRQCRCGRLHVAAPKLLHALSDLIAHEEHLLHMAIRHLAVHVMQDRSWTLQVLDVLRPAQSCLGVVCAIDTMKLPLWLQAHRSAILEACGGRHYLAVHRRFVRSMLSPSSHIEELTSLLHKEPPEDDPDTADSYTSCDQCTVFVPSLAVPLLPHLRHIGTFTSVRLRKARLTYHPMTPLLTACTDTTAATVPGHAMSHPTSPSWLQLAAMELHIRLGMFHYTTRRRWPSTDMDTSSLGSPSSLLVLCSSKLSKYPHIVLAPELEVDDAGSVPYLVECHGGNIPIVLSIPHGGSAACRLFGTWQKEHLHLRKPSSTSKKRFSNLSDARTVHVAAETAATLDGNMQPYMVLAKFHRKFVDVNRAIHDDAYVPKKALAARMYAHYHSTLVHVLQDMWLRFPMFDPLLLDIHGQRAKTCPTLGISAVESKDILYTGTRNGRTLHSLPLLQRQFGLALDAALRHHGFQGMYPPPSMTVPERSEFLGGHIVQTYGFGVSNVNAMQLELGTHMRGTEVTDDDSDTCIHQRKRTAAALATAIQAHLHSTAFAKSHL</sequence>
<accession>W4FIC9</accession>
<dbReference type="VEuPathDB" id="FungiDB:H257_17015"/>
<organism evidence="1">
    <name type="scientific">Aphanomyces astaci</name>
    <name type="common">Crayfish plague agent</name>
    <dbReference type="NCBI Taxonomy" id="112090"/>
    <lineage>
        <taxon>Eukaryota</taxon>
        <taxon>Sar</taxon>
        <taxon>Stramenopiles</taxon>
        <taxon>Oomycota</taxon>
        <taxon>Saprolegniomycetes</taxon>
        <taxon>Saprolegniales</taxon>
        <taxon>Verrucalvaceae</taxon>
        <taxon>Aphanomyces</taxon>
    </lineage>
</organism>
<protein>
    <submittedName>
        <fullName evidence="1">Uncharacterized protein</fullName>
    </submittedName>
</protein>
<reference evidence="1" key="1">
    <citation type="submission" date="2013-12" db="EMBL/GenBank/DDBJ databases">
        <title>The Genome Sequence of Aphanomyces astaci APO3.</title>
        <authorList>
            <consortium name="The Broad Institute Genomics Platform"/>
            <person name="Russ C."/>
            <person name="Tyler B."/>
            <person name="van West P."/>
            <person name="Dieguez-Uribeondo J."/>
            <person name="Young S.K."/>
            <person name="Zeng Q."/>
            <person name="Gargeya S."/>
            <person name="Fitzgerald M."/>
            <person name="Abouelleil A."/>
            <person name="Alvarado L."/>
            <person name="Chapman S.B."/>
            <person name="Gainer-Dewar J."/>
            <person name="Goldberg J."/>
            <person name="Griggs A."/>
            <person name="Gujja S."/>
            <person name="Hansen M."/>
            <person name="Howarth C."/>
            <person name="Imamovic A."/>
            <person name="Ireland A."/>
            <person name="Larimer J."/>
            <person name="McCowan C."/>
            <person name="Murphy C."/>
            <person name="Pearson M."/>
            <person name="Poon T.W."/>
            <person name="Priest M."/>
            <person name="Roberts A."/>
            <person name="Saif S."/>
            <person name="Shea T."/>
            <person name="Sykes S."/>
            <person name="Wortman J."/>
            <person name="Nusbaum C."/>
            <person name="Birren B."/>
        </authorList>
    </citation>
    <scope>NUCLEOTIDE SEQUENCE [LARGE SCALE GENOMIC DNA]</scope>
    <source>
        <strain evidence="1">APO3</strain>
    </source>
</reference>
<dbReference type="AlphaFoldDB" id="W4FIC9"/>
<gene>
    <name evidence="1" type="ORF">H257_17015</name>
</gene>
<proteinExistence type="predicted"/>
<dbReference type="GeneID" id="20819011"/>
<evidence type="ECO:0000313" key="1">
    <source>
        <dbReference type="EMBL" id="ETV66584.1"/>
    </source>
</evidence>
<dbReference type="Gene3D" id="3.40.630.40">
    <property type="entry name" value="Zn-dependent exopeptidases"/>
    <property type="match status" value="1"/>
</dbReference>
<dbReference type="SUPFAM" id="SSF53187">
    <property type="entry name" value="Zn-dependent exopeptidases"/>
    <property type="match status" value="1"/>
</dbReference>
<dbReference type="EMBL" id="KI913209">
    <property type="protein sequence ID" value="ETV66584.1"/>
    <property type="molecule type" value="Genomic_DNA"/>
</dbReference>
<dbReference type="RefSeq" id="XP_009843955.1">
    <property type="nucleotide sequence ID" value="XM_009845653.1"/>
</dbReference>